<dbReference type="Proteomes" id="UP000230069">
    <property type="component" value="Unassembled WGS sequence"/>
</dbReference>
<dbReference type="EMBL" id="KZ305052">
    <property type="protein sequence ID" value="PIA35608.1"/>
    <property type="molecule type" value="Genomic_DNA"/>
</dbReference>
<keyword evidence="3" id="KW-1185">Reference proteome</keyword>
<dbReference type="GO" id="GO:0003682">
    <property type="term" value="F:chromatin binding"/>
    <property type="evidence" value="ECO:0007669"/>
    <property type="project" value="InterPro"/>
</dbReference>
<sequence>MAHKSFSLDFHSWDKAWYTVRLVLQGENLIVKYNNFTNDHDESYSAASFKDLKELEAFIERFRPTAIQLQDHECRRVVEGMTVCASFEFGKDDIKFHDAVVEAVNFKDHKFDSEELCTCKFRLFWINGANAGNRTDGVVADICLLQAGDVQKHPIFKLFLEIAKRKLKVTSLCSAQVAEGELPASHGAAVDLIVDKKSKSSPKEIKSYKHSLSTAREFKIRSFDHLGRNGQDMDLTEEAPGSRYMLIENLEKDLPSSAIVDFIKKHLSISSQAEVSPSLSMESFTRGIITVDGQEELQKLSQFLGNPAHIILSSRGRPWVIAEKKLWCGVVGATIGNTKMLSESLSCDKKLETGDKIRICSRGTDEYKRGMQLKELYLEFANHQKGLHQQFAREESKILKLSTVR</sequence>
<dbReference type="STRING" id="218851.A0A2G5CWG4"/>
<organism evidence="2 3">
    <name type="scientific">Aquilegia coerulea</name>
    <name type="common">Rocky mountain columbine</name>
    <dbReference type="NCBI Taxonomy" id="218851"/>
    <lineage>
        <taxon>Eukaryota</taxon>
        <taxon>Viridiplantae</taxon>
        <taxon>Streptophyta</taxon>
        <taxon>Embryophyta</taxon>
        <taxon>Tracheophyta</taxon>
        <taxon>Spermatophyta</taxon>
        <taxon>Magnoliopsida</taxon>
        <taxon>Ranunculales</taxon>
        <taxon>Ranunculaceae</taxon>
        <taxon>Thalictroideae</taxon>
        <taxon>Aquilegia</taxon>
    </lineage>
</organism>
<dbReference type="PANTHER" id="PTHR36384">
    <property type="entry name" value="SAWADEE PROTEIN"/>
    <property type="match status" value="1"/>
</dbReference>
<accession>A0A2G5CWG4</accession>
<dbReference type="OrthoDB" id="1866990at2759"/>
<evidence type="ECO:0000313" key="2">
    <source>
        <dbReference type="EMBL" id="PIA35608.1"/>
    </source>
</evidence>
<gene>
    <name evidence="2" type="ORF">AQUCO_03500159v1</name>
</gene>
<reference evidence="2 3" key="1">
    <citation type="submission" date="2017-09" db="EMBL/GenBank/DDBJ databases">
        <title>WGS assembly of Aquilegia coerulea Goldsmith.</title>
        <authorList>
            <person name="Hodges S."/>
            <person name="Kramer E."/>
            <person name="Nordborg M."/>
            <person name="Tomkins J."/>
            <person name="Borevitz J."/>
            <person name="Derieg N."/>
            <person name="Yan J."/>
            <person name="Mihaltcheva S."/>
            <person name="Hayes R.D."/>
            <person name="Rokhsar D."/>
        </authorList>
    </citation>
    <scope>NUCLEOTIDE SEQUENCE [LARGE SCALE GENOMIC DNA]</scope>
    <source>
        <strain evidence="3">cv. Goldsmith</strain>
    </source>
</reference>
<name>A0A2G5CWG4_AQUCA</name>
<dbReference type="InterPro" id="IPR032001">
    <property type="entry name" value="SAWADEE_dom"/>
</dbReference>
<evidence type="ECO:0000259" key="1">
    <source>
        <dbReference type="Pfam" id="PF16719"/>
    </source>
</evidence>
<dbReference type="AlphaFoldDB" id="A0A2G5CWG4"/>
<proteinExistence type="predicted"/>
<dbReference type="PANTHER" id="PTHR36384:SF1">
    <property type="entry name" value="SAWADEE PROTEIN"/>
    <property type="match status" value="1"/>
</dbReference>
<feature type="domain" description="SAWADEE" evidence="1">
    <location>
        <begin position="8"/>
        <end position="143"/>
    </location>
</feature>
<evidence type="ECO:0000313" key="3">
    <source>
        <dbReference type="Proteomes" id="UP000230069"/>
    </source>
</evidence>
<dbReference type="Pfam" id="PF16719">
    <property type="entry name" value="SAWADEE"/>
    <property type="match status" value="1"/>
</dbReference>
<dbReference type="EMBL" id="KZ305052">
    <property type="protein sequence ID" value="PIA35607.1"/>
    <property type="molecule type" value="Genomic_DNA"/>
</dbReference>
<protein>
    <recommendedName>
        <fullName evidence="1">SAWADEE domain-containing protein</fullName>
    </recommendedName>
</protein>